<evidence type="ECO:0000313" key="7">
    <source>
        <dbReference type="Proteomes" id="UP000190750"/>
    </source>
</evidence>
<dbReference type="PROSITE" id="PS51128">
    <property type="entry name" value="ZF_DKSA_2"/>
    <property type="match status" value="1"/>
</dbReference>
<dbReference type="GO" id="GO:0008270">
    <property type="term" value="F:zinc ion binding"/>
    <property type="evidence" value="ECO:0007669"/>
    <property type="project" value="UniProtKB-KW"/>
</dbReference>
<evidence type="ECO:0000256" key="2">
    <source>
        <dbReference type="ARBA" id="ARBA00022771"/>
    </source>
</evidence>
<feature type="domain" description="Zinc finger DksA/TraR C4-type" evidence="5">
    <location>
        <begin position="22"/>
        <end position="55"/>
    </location>
</feature>
<organism evidence="6 7">
    <name type="scientific">Rhodoferax fermentans</name>
    <dbReference type="NCBI Taxonomy" id="28066"/>
    <lineage>
        <taxon>Bacteria</taxon>
        <taxon>Pseudomonadati</taxon>
        <taxon>Pseudomonadota</taxon>
        <taxon>Betaproteobacteria</taxon>
        <taxon>Burkholderiales</taxon>
        <taxon>Comamonadaceae</taxon>
        <taxon>Rhodoferax</taxon>
    </lineage>
</organism>
<accession>A0A1T1AY12</accession>
<dbReference type="GO" id="GO:1900378">
    <property type="term" value="P:positive regulation of secondary metabolite biosynthetic process"/>
    <property type="evidence" value="ECO:0007669"/>
    <property type="project" value="TreeGrafter"/>
</dbReference>
<protein>
    <recommendedName>
        <fullName evidence="5">Zinc finger DksA/TraR C4-type domain-containing protein</fullName>
    </recommendedName>
</protein>
<dbReference type="PROSITE" id="PS01102">
    <property type="entry name" value="ZF_DKSA_1"/>
    <property type="match status" value="1"/>
</dbReference>
<dbReference type="Pfam" id="PF01258">
    <property type="entry name" value="zf-dskA_traR"/>
    <property type="match status" value="1"/>
</dbReference>
<dbReference type="Proteomes" id="UP000190750">
    <property type="component" value="Unassembled WGS sequence"/>
</dbReference>
<evidence type="ECO:0000256" key="1">
    <source>
        <dbReference type="ARBA" id="ARBA00022723"/>
    </source>
</evidence>
<dbReference type="SUPFAM" id="SSF57716">
    <property type="entry name" value="Glucocorticoid receptor-like (DNA-binding domain)"/>
    <property type="match status" value="1"/>
</dbReference>
<dbReference type="InterPro" id="IPR000962">
    <property type="entry name" value="Znf_DskA_TraR"/>
</dbReference>
<keyword evidence="2" id="KW-0863">Zinc-finger</keyword>
<evidence type="ECO:0000256" key="3">
    <source>
        <dbReference type="ARBA" id="ARBA00022833"/>
    </source>
</evidence>
<dbReference type="Gene3D" id="1.20.120.910">
    <property type="entry name" value="DksA, coiled-coil domain"/>
    <property type="match status" value="1"/>
</dbReference>
<evidence type="ECO:0000259" key="5">
    <source>
        <dbReference type="Pfam" id="PF01258"/>
    </source>
</evidence>
<dbReference type="OrthoDB" id="9811543at2"/>
<proteinExistence type="predicted"/>
<dbReference type="EMBL" id="MTJN01000002">
    <property type="protein sequence ID" value="OOV08865.1"/>
    <property type="molecule type" value="Genomic_DNA"/>
</dbReference>
<feature type="zinc finger region" description="dksA C4-type" evidence="4">
    <location>
        <begin position="25"/>
        <end position="49"/>
    </location>
</feature>
<comment type="caution">
    <text evidence="6">The sequence shown here is derived from an EMBL/GenBank/DDBJ whole genome shotgun (WGS) entry which is preliminary data.</text>
</comment>
<evidence type="ECO:0000256" key="4">
    <source>
        <dbReference type="PROSITE-ProRule" id="PRU00510"/>
    </source>
</evidence>
<sequence>MEQSRRDDGLSAARRALQGKGKARCEDCREPIPRERRKAAPNAIRCVTCQTIFEKLKGRNHE</sequence>
<name>A0A1T1AY12_RHOFE</name>
<reference evidence="6 7" key="1">
    <citation type="submission" date="2017-01" db="EMBL/GenBank/DDBJ databases">
        <title>Genome sequencing of Rhodoferax fermentans JCM 7819.</title>
        <authorList>
            <person name="Kim Y.J."/>
            <person name="Farh M.E.-A."/>
            <person name="Yang D.-C."/>
        </authorList>
    </citation>
    <scope>NUCLEOTIDE SEQUENCE [LARGE SCALE GENOMIC DNA]</scope>
    <source>
        <strain evidence="6 7">JCM 7819</strain>
    </source>
</reference>
<gene>
    <name evidence="6" type="ORF">RF819_03100</name>
</gene>
<evidence type="ECO:0000313" key="6">
    <source>
        <dbReference type="EMBL" id="OOV08865.1"/>
    </source>
</evidence>
<dbReference type="InterPro" id="IPR020458">
    <property type="entry name" value="Znf_DskA_TraR_CS"/>
</dbReference>
<keyword evidence="1" id="KW-0479">Metal-binding</keyword>
<keyword evidence="3" id="KW-0862">Zinc</keyword>
<dbReference type="PANTHER" id="PTHR38777">
    <property type="entry name" value="FELS-2 PROPHAGE PROTEIN"/>
    <property type="match status" value="1"/>
</dbReference>
<dbReference type="STRING" id="28066.RF819_03100"/>
<dbReference type="PANTHER" id="PTHR38777:SF1">
    <property type="entry name" value="DNAK SUPPRESSOR PROTEIN"/>
    <property type="match status" value="1"/>
</dbReference>
<dbReference type="AlphaFoldDB" id="A0A1T1AY12"/>
<keyword evidence="7" id="KW-1185">Reference proteome</keyword>